<name>A9D2U6_HOEPD</name>
<dbReference type="EMBL" id="ABIA03000004">
    <property type="protein sequence ID" value="EDQ34276.1"/>
    <property type="molecule type" value="Genomic_DNA"/>
</dbReference>
<reference evidence="1 2" key="2">
    <citation type="submission" date="2012-06" db="EMBL/GenBank/DDBJ databases">
        <authorList>
            <person name="Fiebig A."/>
        </authorList>
    </citation>
    <scope>NUCLEOTIDE SEQUENCE [LARGE SCALE GENOMIC DNA]</scope>
    <source>
        <strain evidence="1 2">DFL-43</strain>
    </source>
</reference>
<sequence length="154" mass="16476">MTVSVRGESGMNANVARSLKADTPEKAVLTHVEAARILVGSRHAALDLTVDQIRELAAAVLILDQQLEDANRRMAAMILAEAEPPVQATAKPGIVHVPLMTGGDPKLAAALEALVKARRHLEANRFSSEENQARKALEKAAFAVADITTPKQRT</sequence>
<organism evidence="1 2">
    <name type="scientific">Hoeflea phototrophica (strain DSM 17068 / NCIMB 14078 / DFL-43)</name>
    <dbReference type="NCBI Taxonomy" id="411684"/>
    <lineage>
        <taxon>Bacteria</taxon>
        <taxon>Pseudomonadati</taxon>
        <taxon>Pseudomonadota</taxon>
        <taxon>Alphaproteobacteria</taxon>
        <taxon>Hyphomicrobiales</taxon>
        <taxon>Rhizobiaceae</taxon>
        <taxon>Hoeflea</taxon>
    </lineage>
</organism>
<evidence type="ECO:0000313" key="1">
    <source>
        <dbReference type="EMBL" id="EDQ34276.1"/>
    </source>
</evidence>
<accession>A9D2U6</accession>
<keyword evidence="2" id="KW-1185">Reference proteome</keyword>
<protein>
    <submittedName>
        <fullName evidence="1">Uncharacterized protein</fullName>
    </submittedName>
</protein>
<reference evidence="1 2" key="1">
    <citation type="submission" date="2007-10" db="EMBL/GenBank/DDBJ databases">
        <authorList>
            <person name="Wagner-Dobler I."/>
            <person name="Ferriera S."/>
            <person name="Johnson J."/>
            <person name="Kravitz S."/>
            <person name="Beeson K."/>
            <person name="Sutton G."/>
            <person name="Rogers Y.-H."/>
            <person name="Friedman R."/>
            <person name="Frazier M."/>
            <person name="Venter J.C."/>
        </authorList>
    </citation>
    <scope>NUCLEOTIDE SEQUENCE [LARGE SCALE GENOMIC DNA]</scope>
    <source>
        <strain evidence="1 2">DFL-43</strain>
    </source>
</reference>
<gene>
    <name evidence="1" type="ORF">HPDFL43_14802</name>
</gene>
<comment type="caution">
    <text evidence="1">The sequence shown here is derived from an EMBL/GenBank/DDBJ whole genome shotgun (WGS) entry which is preliminary data.</text>
</comment>
<dbReference type="HOGENOM" id="CLU_1701853_0_0_5"/>
<evidence type="ECO:0000313" key="2">
    <source>
        <dbReference type="Proteomes" id="UP000004291"/>
    </source>
</evidence>
<dbReference type="STRING" id="411684.HPDFL43_14802"/>
<dbReference type="RefSeq" id="WP_007198719.1">
    <property type="nucleotide sequence ID" value="NZ_CM002917.1"/>
</dbReference>
<dbReference type="AlphaFoldDB" id="A9D2U6"/>
<proteinExistence type="predicted"/>
<dbReference type="Proteomes" id="UP000004291">
    <property type="component" value="Chromosome"/>
</dbReference>